<gene>
    <name evidence="1" type="ORF">ARALYDRAFT_904972</name>
</gene>
<name>D7LM10_ARALL</name>
<keyword evidence="2" id="KW-1185">Reference proteome</keyword>
<evidence type="ECO:0000313" key="2">
    <source>
        <dbReference type="Proteomes" id="UP000008694"/>
    </source>
</evidence>
<dbReference type="Gramene" id="scaffold_500676.1">
    <property type="protein sequence ID" value="scaffold_500676.1"/>
    <property type="gene ID" value="scaffold_500676.1"/>
</dbReference>
<sequence>MTTLVTSSLEQFTEGSYASFARANYDYKLIRDVSKLGLKCESLQVSKDLPVSPSFLKSCILENSLNFYLYFSCNVLSFICMNLPLMRI</sequence>
<accession>D7LM10</accession>
<dbReference type="HOGENOM" id="CLU_2267450_0_0_1"/>
<reference evidence="2" key="1">
    <citation type="journal article" date="2011" name="Nat. Genet.">
        <title>The Arabidopsis lyrata genome sequence and the basis of rapid genome size change.</title>
        <authorList>
            <person name="Hu T.T."/>
            <person name="Pattyn P."/>
            <person name="Bakker E.G."/>
            <person name="Cao J."/>
            <person name="Cheng J.-F."/>
            <person name="Clark R.M."/>
            <person name="Fahlgren N."/>
            <person name="Fawcett J.A."/>
            <person name="Grimwood J."/>
            <person name="Gundlach H."/>
            <person name="Haberer G."/>
            <person name="Hollister J.D."/>
            <person name="Ossowski S."/>
            <person name="Ottilar R.P."/>
            <person name="Salamov A.A."/>
            <person name="Schneeberger K."/>
            <person name="Spannagl M."/>
            <person name="Wang X."/>
            <person name="Yang L."/>
            <person name="Nasrallah M.E."/>
            <person name="Bergelson J."/>
            <person name="Carrington J.C."/>
            <person name="Gaut B.S."/>
            <person name="Schmutz J."/>
            <person name="Mayer K.F.X."/>
            <person name="Van de Peer Y."/>
            <person name="Grigoriev I.V."/>
            <person name="Nordborg M."/>
            <person name="Weigel D."/>
            <person name="Guo Y.-L."/>
        </authorList>
    </citation>
    <scope>NUCLEOTIDE SEQUENCE [LARGE SCALE GENOMIC DNA]</scope>
    <source>
        <strain evidence="2">cv. MN47</strain>
    </source>
</reference>
<proteinExistence type="predicted"/>
<dbReference type="AlphaFoldDB" id="D7LM10"/>
<evidence type="ECO:0000313" key="1">
    <source>
        <dbReference type="EMBL" id="EFH53302.1"/>
    </source>
</evidence>
<protein>
    <submittedName>
        <fullName evidence="1">Uncharacterized protein</fullName>
    </submittedName>
</protein>
<dbReference type="EMBL" id="GL348717">
    <property type="protein sequence ID" value="EFH53302.1"/>
    <property type="molecule type" value="Genomic_DNA"/>
</dbReference>
<organism evidence="2">
    <name type="scientific">Arabidopsis lyrata subsp. lyrata</name>
    <name type="common">Lyre-leaved rock-cress</name>
    <dbReference type="NCBI Taxonomy" id="81972"/>
    <lineage>
        <taxon>Eukaryota</taxon>
        <taxon>Viridiplantae</taxon>
        <taxon>Streptophyta</taxon>
        <taxon>Embryophyta</taxon>
        <taxon>Tracheophyta</taxon>
        <taxon>Spermatophyta</taxon>
        <taxon>Magnoliopsida</taxon>
        <taxon>eudicotyledons</taxon>
        <taxon>Gunneridae</taxon>
        <taxon>Pentapetalae</taxon>
        <taxon>rosids</taxon>
        <taxon>malvids</taxon>
        <taxon>Brassicales</taxon>
        <taxon>Brassicaceae</taxon>
        <taxon>Camelineae</taxon>
        <taxon>Arabidopsis</taxon>
    </lineage>
</organism>
<dbReference type="Proteomes" id="UP000008694">
    <property type="component" value="Unassembled WGS sequence"/>
</dbReference>